<proteinExistence type="predicted"/>
<comment type="caution">
    <text evidence="2">The sequence shown here is derived from an EMBL/GenBank/DDBJ whole genome shotgun (WGS) entry which is preliminary data.</text>
</comment>
<keyword evidence="1" id="KW-1133">Transmembrane helix</keyword>
<evidence type="ECO:0000313" key="2">
    <source>
        <dbReference type="EMBL" id="EJW94673.1"/>
    </source>
</evidence>
<evidence type="ECO:0008006" key="3">
    <source>
        <dbReference type="Google" id="ProtNLM"/>
    </source>
</evidence>
<organism evidence="2">
    <name type="scientific">gut metagenome</name>
    <dbReference type="NCBI Taxonomy" id="749906"/>
    <lineage>
        <taxon>unclassified sequences</taxon>
        <taxon>metagenomes</taxon>
        <taxon>organismal metagenomes</taxon>
    </lineage>
</organism>
<reference evidence="2" key="1">
    <citation type="journal article" date="2012" name="PLoS ONE">
        <title>Gene sets for utilization of primary and secondary nutrition supplies in the distal gut of endangered iberian lynx.</title>
        <authorList>
            <person name="Alcaide M."/>
            <person name="Messina E."/>
            <person name="Richter M."/>
            <person name="Bargiela R."/>
            <person name="Peplies J."/>
            <person name="Huws S.A."/>
            <person name="Newbold C.J."/>
            <person name="Golyshin P.N."/>
            <person name="Simon M.A."/>
            <person name="Lopez G."/>
            <person name="Yakimov M.M."/>
            <person name="Ferrer M."/>
        </authorList>
    </citation>
    <scope>NUCLEOTIDE SEQUENCE</scope>
</reference>
<protein>
    <recommendedName>
        <fullName evidence="3">Cardiolipin synthase N-terminal domain-containing protein</fullName>
    </recommendedName>
</protein>
<dbReference type="AlphaFoldDB" id="J9FJT1"/>
<evidence type="ECO:0000256" key="1">
    <source>
        <dbReference type="SAM" id="Phobius"/>
    </source>
</evidence>
<sequence>MGFIIWIIGLFLTVKAALEIWNTPGDSAKKLLLVVLLLLTSWLGLVFYYFFAKNKIAEWVR</sequence>
<gene>
    <name evidence="2" type="ORF">EVA_17230</name>
</gene>
<dbReference type="EMBL" id="AMCI01006242">
    <property type="protein sequence ID" value="EJW94673.1"/>
    <property type="molecule type" value="Genomic_DNA"/>
</dbReference>
<keyword evidence="1" id="KW-0812">Transmembrane</keyword>
<keyword evidence="1" id="KW-0472">Membrane</keyword>
<name>J9FJT1_9ZZZZ</name>
<accession>J9FJT1</accession>
<feature type="transmembrane region" description="Helical" evidence="1">
    <location>
        <begin position="32"/>
        <end position="51"/>
    </location>
</feature>